<keyword evidence="2" id="KW-0472">Membrane</keyword>
<gene>
    <name evidence="5" type="ORF">HK099_008238</name>
</gene>
<keyword evidence="6" id="KW-1185">Reference proteome</keyword>
<evidence type="ECO:0000259" key="4">
    <source>
        <dbReference type="Pfam" id="PF00535"/>
    </source>
</evidence>
<evidence type="ECO:0000256" key="2">
    <source>
        <dbReference type="SAM" id="Phobius"/>
    </source>
</evidence>
<evidence type="ECO:0008006" key="7">
    <source>
        <dbReference type="Google" id="ProtNLM"/>
    </source>
</evidence>
<keyword evidence="2" id="KW-1133">Transmembrane helix</keyword>
<feature type="transmembrane region" description="Helical" evidence="2">
    <location>
        <begin position="24"/>
        <end position="40"/>
    </location>
</feature>
<organism evidence="5 6">
    <name type="scientific">Clydaea vesicula</name>
    <dbReference type="NCBI Taxonomy" id="447962"/>
    <lineage>
        <taxon>Eukaryota</taxon>
        <taxon>Fungi</taxon>
        <taxon>Fungi incertae sedis</taxon>
        <taxon>Chytridiomycota</taxon>
        <taxon>Chytridiomycota incertae sedis</taxon>
        <taxon>Chytridiomycetes</taxon>
        <taxon>Lobulomycetales</taxon>
        <taxon>Lobulomycetaceae</taxon>
        <taxon>Clydaea</taxon>
    </lineage>
</organism>
<dbReference type="Pfam" id="PF00535">
    <property type="entry name" value="Glycos_transf_2"/>
    <property type="match status" value="1"/>
</dbReference>
<name>A0AAD5U4Y0_9FUNG</name>
<evidence type="ECO:0000313" key="5">
    <source>
        <dbReference type="EMBL" id="KAJ3224557.1"/>
    </source>
</evidence>
<dbReference type="SUPFAM" id="SSF53448">
    <property type="entry name" value="Nucleotide-diphospho-sugar transferases"/>
    <property type="match status" value="1"/>
</dbReference>
<protein>
    <recommendedName>
        <fullName evidence="7">Glycosyltransferase</fullName>
    </recommendedName>
</protein>
<evidence type="ECO:0000256" key="1">
    <source>
        <dbReference type="ARBA" id="ARBA00022676"/>
    </source>
</evidence>
<keyword evidence="2" id="KW-0812">Transmembrane</keyword>
<keyword evidence="1" id="KW-0328">Glycosyltransferase</keyword>
<dbReference type="Pfam" id="PF00534">
    <property type="entry name" value="Glycos_transf_1"/>
    <property type="match status" value="1"/>
</dbReference>
<accession>A0AAD5U4Y0</accession>
<keyword evidence="1" id="KW-0808">Transferase</keyword>
<dbReference type="Proteomes" id="UP001211065">
    <property type="component" value="Unassembled WGS sequence"/>
</dbReference>
<dbReference type="Gene3D" id="3.90.550.10">
    <property type="entry name" value="Spore Coat Polysaccharide Biosynthesis Protein SpsA, Chain A"/>
    <property type="match status" value="1"/>
</dbReference>
<dbReference type="EMBL" id="JADGJW010000089">
    <property type="protein sequence ID" value="KAJ3224557.1"/>
    <property type="molecule type" value="Genomic_DNA"/>
</dbReference>
<evidence type="ECO:0000313" key="6">
    <source>
        <dbReference type="Proteomes" id="UP001211065"/>
    </source>
</evidence>
<feature type="domain" description="Glycosyltransferase 2-like" evidence="4">
    <location>
        <begin position="359"/>
        <end position="511"/>
    </location>
</feature>
<dbReference type="GO" id="GO:0016758">
    <property type="term" value="F:hexosyltransferase activity"/>
    <property type="evidence" value="ECO:0007669"/>
    <property type="project" value="UniProtKB-ARBA"/>
</dbReference>
<sequence length="1310" mass="153739">MSTIKKLATLKSALQSFAIASKKFRHFLIVLLNLIFFYFFDNFYQPLIPFTIPGVVSLVYRQLSFNFNSNPHITVVLTCSLRDENDFNKTVSNSLNSVLSQEYESFDSVLNIHIKNQNFRKDNELFLDLSNYLHHNSFDYVLMNETLSIEEERNNIFKYTKNELLKKNGFVLFLDNCESLTKRNALSLLVESWYLFTYKIKGSFQQNKQPIHYLIPNIGDLEHDKDTKLERTPYQILTNPKELSQPTSIFMKTEFFIEGVQSDLNRIFDSHDRIEIKNKLFNNLTFCNRKEVFWINLSMESYLGAVIPLPLLESNSYNFATNEVDEGKCEVDLAIDKIKVDNAIQFLINLKRNFMPLVSVIMPFFNVASELWFKEAVNSLTSQTFNDFEIIIVNDGSDPRFKSFKELKNLENALLDNKFLVTNGKSKNLIPLTIIHHNNNLGLSEARNTGALSAKGEYIIFFDPDDKLDHTALEKLTLFAIKNIDSTVPHRGGEKKIGFVYSGTIHFGSKDDIVYSEFTEKKLLTENFMTATTLISKEVYLNVGGMCERSILSYFEDYDFWLRVTTMGWDGLLLREPLFHYRRHSMGQSMKIMDQSKGKTTSDHLAELRRNNPVPFNDMSSREMFEILKNREENQYTEYDFKTDKKNNLLPCYKPMRSDLLKNTVKNKFVYWKTRFFDTTYVKKTTNSSLKKSSEMLLKNENFIIPLNPSFGYTQLIDGIQYNVKKKNILYVIPWMVMGGADLYDVTILEMLHEVAKFNIILLVERFILNQVWEHHFKKYSNEIFFLQTLTNDTHFSNEILDYLILKKNIDMVINRGTVVGYNAFERWGDVVETNEEVVGNYIENKENESFLFKEGFLLKPFFPNFIKDKSMIWHLMQELKKVDILHLYCLKDRSNWEWRSGRNSRVLDKRIVVSNDLKNYLVNTVKYGDSKLGIFTTSEFKLDLIPEDVAKIKIIYPPLDLNFTLIKLILNDSVVEKLDDDNTIYWFNRTEENFLLEHVNTINANHKNTTDFEKNENRTILQKVNFPSKHDKYRRKTLIFIGRLDFQKDPVTFLKICLKYYEFFKVKEKKKQVPEHSQEEPRIMIIGDGNYRKEIQNLINTHKDFKEIKKNVEFFLDLSRPSIMNLLLKTVNSVLISTSKYEGLPIVGLESLGMGIPVVMLTCGGFKEVLTLKNVWAEHQRLKKYNFAIVKNGVATEDYSVHRGALSSILDYECEGPFFQENRPEWLINAFVEEISYWLDKSENHRDEILEKNLAPDLGRKLLELQSWLFEINTRRNRLILTEKFRMHFSKAIFKNRVNDLISEIFEMH</sequence>
<dbReference type="SUPFAM" id="SSF53756">
    <property type="entry name" value="UDP-Glycosyltransferase/glycogen phosphorylase"/>
    <property type="match status" value="1"/>
</dbReference>
<dbReference type="InterPro" id="IPR001296">
    <property type="entry name" value="Glyco_trans_1"/>
</dbReference>
<dbReference type="Gene3D" id="3.40.50.2000">
    <property type="entry name" value="Glycogen Phosphorylase B"/>
    <property type="match status" value="1"/>
</dbReference>
<evidence type="ECO:0000259" key="3">
    <source>
        <dbReference type="Pfam" id="PF00534"/>
    </source>
</evidence>
<proteinExistence type="predicted"/>
<dbReference type="CDD" id="cd00761">
    <property type="entry name" value="Glyco_tranf_GTA_type"/>
    <property type="match status" value="1"/>
</dbReference>
<comment type="caution">
    <text evidence="5">The sequence shown here is derived from an EMBL/GenBank/DDBJ whole genome shotgun (WGS) entry which is preliminary data.</text>
</comment>
<dbReference type="PANTHER" id="PTHR22916:SF3">
    <property type="entry name" value="UDP-GLCNAC:BETAGAL BETA-1,3-N-ACETYLGLUCOSAMINYLTRANSFERASE-LIKE PROTEIN 1"/>
    <property type="match status" value="1"/>
</dbReference>
<dbReference type="InterPro" id="IPR001173">
    <property type="entry name" value="Glyco_trans_2-like"/>
</dbReference>
<reference evidence="5" key="1">
    <citation type="submission" date="2020-05" db="EMBL/GenBank/DDBJ databases">
        <title>Phylogenomic resolution of chytrid fungi.</title>
        <authorList>
            <person name="Stajich J.E."/>
            <person name="Amses K."/>
            <person name="Simmons R."/>
            <person name="Seto K."/>
            <person name="Myers J."/>
            <person name="Bonds A."/>
            <person name="Quandt C.A."/>
            <person name="Barry K."/>
            <person name="Liu P."/>
            <person name="Grigoriev I."/>
            <person name="Longcore J.E."/>
            <person name="James T.Y."/>
        </authorList>
    </citation>
    <scope>NUCLEOTIDE SEQUENCE</scope>
    <source>
        <strain evidence="5">JEL0476</strain>
    </source>
</reference>
<dbReference type="InterPro" id="IPR029044">
    <property type="entry name" value="Nucleotide-diphossugar_trans"/>
</dbReference>
<feature type="domain" description="Glycosyl transferase family 1" evidence="3">
    <location>
        <begin position="1034"/>
        <end position="1172"/>
    </location>
</feature>
<dbReference type="PANTHER" id="PTHR22916">
    <property type="entry name" value="GLYCOSYLTRANSFERASE"/>
    <property type="match status" value="1"/>
</dbReference>